<dbReference type="AlphaFoldDB" id="A0A3N4J7P4"/>
<dbReference type="Proteomes" id="UP000276215">
    <property type="component" value="Unassembled WGS sequence"/>
</dbReference>
<keyword evidence="4" id="KW-1185">Reference proteome</keyword>
<name>A0A3N4J7P4_9PEZI</name>
<feature type="compositionally biased region" description="Pro residues" evidence="1">
    <location>
        <begin position="102"/>
        <end position="122"/>
    </location>
</feature>
<protein>
    <submittedName>
        <fullName evidence="3">Uncharacterized protein</fullName>
    </submittedName>
</protein>
<feature type="region of interest" description="Disordered" evidence="1">
    <location>
        <begin position="73"/>
        <end position="134"/>
    </location>
</feature>
<feature type="compositionally biased region" description="Basic and acidic residues" evidence="1">
    <location>
        <begin position="123"/>
        <end position="134"/>
    </location>
</feature>
<accession>A0A3N4J7P4</accession>
<organism evidence="3 4">
    <name type="scientific">Choiromyces venosus 120613-1</name>
    <dbReference type="NCBI Taxonomy" id="1336337"/>
    <lineage>
        <taxon>Eukaryota</taxon>
        <taxon>Fungi</taxon>
        <taxon>Dikarya</taxon>
        <taxon>Ascomycota</taxon>
        <taxon>Pezizomycotina</taxon>
        <taxon>Pezizomycetes</taxon>
        <taxon>Pezizales</taxon>
        <taxon>Tuberaceae</taxon>
        <taxon>Choiromyces</taxon>
    </lineage>
</organism>
<feature type="transmembrane region" description="Helical" evidence="2">
    <location>
        <begin position="25"/>
        <end position="48"/>
    </location>
</feature>
<reference evidence="3 4" key="1">
    <citation type="journal article" date="2018" name="Nat. Ecol. Evol.">
        <title>Pezizomycetes genomes reveal the molecular basis of ectomycorrhizal truffle lifestyle.</title>
        <authorList>
            <person name="Murat C."/>
            <person name="Payen T."/>
            <person name="Noel B."/>
            <person name="Kuo A."/>
            <person name="Morin E."/>
            <person name="Chen J."/>
            <person name="Kohler A."/>
            <person name="Krizsan K."/>
            <person name="Balestrini R."/>
            <person name="Da Silva C."/>
            <person name="Montanini B."/>
            <person name="Hainaut M."/>
            <person name="Levati E."/>
            <person name="Barry K.W."/>
            <person name="Belfiori B."/>
            <person name="Cichocki N."/>
            <person name="Clum A."/>
            <person name="Dockter R.B."/>
            <person name="Fauchery L."/>
            <person name="Guy J."/>
            <person name="Iotti M."/>
            <person name="Le Tacon F."/>
            <person name="Lindquist E.A."/>
            <person name="Lipzen A."/>
            <person name="Malagnac F."/>
            <person name="Mello A."/>
            <person name="Molinier V."/>
            <person name="Miyauchi S."/>
            <person name="Poulain J."/>
            <person name="Riccioni C."/>
            <person name="Rubini A."/>
            <person name="Sitrit Y."/>
            <person name="Splivallo R."/>
            <person name="Traeger S."/>
            <person name="Wang M."/>
            <person name="Zifcakova L."/>
            <person name="Wipf D."/>
            <person name="Zambonelli A."/>
            <person name="Paolocci F."/>
            <person name="Nowrousian M."/>
            <person name="Ottonello S."/>
            <person name="Baldrian P."/>
            <person name="Spatafora J.W."/>
            <person name="Henrissat B."/>
            <person name="Nagy L.G."/>
            <person name="Aury J.M."/>
            <person name="Wincker P."/>
            <person name="Grigoriev I.V."/>
            <person name="Bonfante P."/>
            <person name="Martin F.M."/>
        </authorList>
    </citation>
    <scope>NUCLEOTIDE SEQUENCE [LARGE SCALE GENOMIC DNA]</scope>
    <source>
        <strain evidence="3 4">120613-1</strain>
    </source>
</reference>
<evidence type="ECO:0000256" key="2">
    <source>
        <dbReference type="SAM" id="Phobius"/>
    </source>
</evidence>
<keyword evidence="2" id="KW-1133">Transmembrane helix</keyword>
<evidence type="ECO:0000313" key="3">
    <source>
        <dbReference type="EMBL" id="RPA92480.1"/>
    </source>
</evidence>
<gene>
    <name evidence="3" type="ORF">L873DRAFT_189747</name>
</gene>
<evidence type="ECO:0000313" key="4">
    <source>
        <dbReference type="Proteomes" id="UP000276215"/>
    </source>
</evidence>
<sequence length="134" mass="14651">MNSRTPVPSNEPTVIFLPRKIPTDILALVVLRVTIEITGWLAIAHVISRIMSLQITTMGHNLVAPGIRWDKDNSKAYPLAPGHTGFQGTVGERTSNAFGPWSHPPPPPIQAPPRSPPPPPSEHPADGFDPHRWN</sequence>
<keyword evidence="2" id="KW-0812">Transmembrane</keyword>
<dbReference type="EMBL" id="ML120472">
    <property type="protein sequence ID" value="RPA92480.1"/>
    <property type="molecule type" value="Genomic_DNA"/>
</dbReference>
<keyword evidence="2" id="KW-0472">Membrane</keyword>
<proteinExistence type="predicted"/>
<evidence type="ECO:0000256" key="1">
    <source>
        <dbReference type="SAM" id="MobiDB-lite"/>
    </source>
</evidence>